<evidence type="ECO:0000313" key="2">
    <source>
        <dbReference type="Proteomes" id="UP001215151"/>
    </source>
</evidence>
<accession>A0AAD7TNZ5</accession>
<keyword evidence="2" id="KW-1185">Reference proteome</keyword>
<reference evidence="1" key="1">
    <citation type="submission" date="2022-11" db="EMBL/GenBank/DDBJ databases">
        <title>Genome Sequence of Cubamyces cubensis.</title>
        <authorList>
            <person name="Buettner E."/>
        </authorList>
    </citation>
    <scope>NUCLEOTIDE SEQUENCE</scope>
    <source>
        <strain evidence="1">MPL-01</strain>
    </source>
</reference>
<sequence length="346" mass="39138">MSVRELDIQVHGSVSLVGPLSRAFKAVTNLKSLTLFGDESLLSLLLDVPFQLQRLKLGCEESYTPDFVEDILARQPTIRELGLYFRMRTYGSLLCGNKIPSEKEDKFSLSRDDILPRLRILDVMVNFFPLSRITQPYAVTHLSFGKAHRDDVAHAVQLFGEQLVALKITRCIDEFCTDACFWPTSVFSSAHRLPRLQYLEVQDDSEFGVDLFPPSNVIIPPKETFPVIKFFMWLPSIGQDVMDYLDHPEDDEDEEEDGYLPPLVLYARMLFKTWPTLETFALCDFLELCALRLGLPGEPPDPGESIGVCDKAAMVSRGFRKGEDDAIVGPVAVEFAQEGWRRYASS</sequence>
<comment type="caution">
    <text evidence="1">The sequence shown here is derived from an EMBL/GenBank/DDBJ whole genome shotgun (WGS) entry which is preliminary data.</text>
</comment>
<evidence type="ECO:0000313" key="1">
    <source>
        <dbReference type="EMBL" id="KAJ8473122.1"/>
    </source>
</evidence>
<organism evidence="1 2">
    <name type="scientific">Trametes cubensis</name>
    <dbReference type="NCBI Taxonomy" id="1111947"/>
    <lineage>
        <taxon>Eukaryota</taxon>
        <taxon>Fungi</taxon>
        <taxon>Dikarya</taxon>
        <taxon>Basidiomycota</taxon>
        <taxon>Agaricomycotina</taxon>
        <taxon>Agaricomycetes</taxon>
        <taxon>Polyporales</taxon>
        <taxon>Polyporaceae</taxon>
        <taxon>Trametes</taxon>
    </lineage>
</organism>
<name>A0AAD7TNZ5_9APHY</name>
<proteinExistence type="predicted"/>
<dbReference type="AlphaFoldDB" id="A0AAD7TNZ5"/>
<gene>
    <name evidence="1" type="ORF">ONZ51_g8066</name>
</gene>
<protein>
    <submittedName>
        <fullName evidence="1">Uncharacterized protein</fullName>
    </submittedName>
</protein>
<dbReference type="Proteomes" id="UP001215151">
    <property type="component" value="Unassembled WGS sequence"/>
</dbReference>
<dbReference type="EMBL" id="JAPEVG010000234">
    <property type="protein sequence ID" value="KAJ8473122.1"/>
    <property type="molecule type" value="Genomic_DNA"/>
</dbReference>